<dbReference type="HOGENOM" id="CLU_1116924_0_0_1"/>
<proteinExistence type="predicted"/>
<evidence type="ECO:0000313" key="1">
    <source>
        <dbReference type="EnsemblMetazoa" id="RPRC007477-PA"/>
    </source>
</evidence>
<protein>
    <submittedName>
        <fullName evidence="1">Uncharacterized protein</fullName>
    </submittedName>
</protein>
<dbReference type="VEuPathDB" id="VectorBase:RPRC007477"/>
<dbReference type="EMBL" id="ACPB03019909">
    <property type="status" value="NOT_ANNOTATED_CDS"/>
    <property type="molecule type" value="Genomic_DNA"/>
</dbReference>
<dbReference type="Proteomes" id="UP000015103">
    <property type="component" value="Unassembled WGS sequence"/>
</dbReference>
<organism evidence="1 2">
    <name type="scientific">Rhodnius prolixus</name>
    <name type="common">Triatomid bug</name>
    <dbReference type="NCBI Taxonomy" id="13249"/>
    <lineage>
        <taxon>Eukaryota</taxon>
        <taxon>Metazoa</taxon>
        <taxon>Ecdysozoa</taxon>
        <taxon>Arthropoda</taxon>
        <taxon>Hexapoda</taxon>
        <taxon>Insecta</taxon>
        <taxon>Pterygota</taxon>
        <taxon>Neoptera</taxon>
        <taxon>Paraneoptera</taxon>
        <taxon>Hemiptera</taxon>
        <taxon>Heteroptera</taxon>
        <taxon>Panheteroptera</taxon>
        <taxon>Cimicomorpha</taxon>
        <taxon>Reduviidae</taxon>
        <taxon>Triatominae</taxon>
        <taxon>Rhodnius</taxon>
    </lineage>
</organism>
<dbReference type="EnsemblMetazoa" id="RPRC007477-RA">
    <property type="protein sequence ID" value="RPRC007477-PA"/>
    <property type="gene ID" value="RPRC007477"/>
</dbReference>
<evidence type="ECO:0000313" key="2">
    <source>
        <dbReference type="Proteomes" id="UP000015103"/>
    </source>
</evidence>
<dbReference type="InParanoid" id="T1HTV7"/>
<accession>T1HTV7</accession>
<dbReference type="EMBL" id="ACPB03019908">
    <property type="status" value="NOT_ANNOTATED_CDS"/>
    <property type="molecule type" value="Genomic_DNA"/>
</dbReference>
<reference evidence="1" key="1">
    <citation type="submission" date="2015-05" db="UniProtKB">
        <authorList>
            <consortium name="EnsemblMetazoa"/>
        </authorList>
    </citation>
    <scope>IDENTIFICATION</scope>
</reference>
<keyword evidence="2" id="KW-1185">Reference proteome</keyword>
<dbReference type="AlphaFoldDB" id="T1HTV7"/>
<sequence>MKRRSMRSHGGDITATLRLILPCFSVPLDKLMHEKQAQQQEEMRRNINQELHDAATEPPWGKTGPGGQQWRTPRQVGLNFLHSLGWTSEKAFRRLEDQIDRKKPEQLMIQSAPAKVNDFKTPEEELTGGIELVPLLARRRSFKKSQTHLPTCDVTNKALNEDPPAWKEIRQPQDYLRDLNNQVNHKQLQMKAEKEVDRRDCRKHFETWGRFWGRPGHGAPRQSKNLLDVTDPYAGHFRQQNICSSSTVD</sequence>
<name>T1HTV7_RHOPR</name>
<dbReference type="OMA" id="HEPCETQ"/>
<dbReference type="eggNOG" id="ENOG502SAP6">
    <property type="taxonomic scope" value="Eukaryota"/>
</dbReference>
<dbReference type="EMBL" id="ACPB03019910">
    <property type="status" value="NOT_ANNOTATED_CDS"/>
    <property type="molecule type" value="Genomic_DNA"/>
</dbReference>